<evidence type="ECO:0000259" key="6">
    <source>
        <dbReference type="SMART" id="SM00363"/>
    </source>
</evidence>
<evidence type="ECO:0000256" key="3">
    <source>
        <dbReference type="ARBA" id="ARBA00023125"/>
    </source>
</evidence>
<dbReference type="InterPro" id="IPR025708">
    <property type="entry name" value="HSP15"/>
</dbReference>
<evidence type="ECO:0000313" key="7">
    <source>
        <dbReference type="EMBL" id="AMO93482.1"/>
    </source>
</evidence>
<dbReference type="SMART" id="SM00363">
    <property type="entry name" value="S4"/>
    <property type="match status" value="1"/>
</dbReference>
<comment type="similarity">
    <text evidence="1">Belongs to the HSP15 family.</text>
</comment>
<dbReference type="Proteomes" id="UP000072421">
    <property type="component" value="Chromosome"/>
</dbReference>
<dbReference type="RefSeq" id="WP_061538759.1">
    <property type="nucleotide sequence ID" value="NZ_CP013232.1"/>
</dbReference>
<evidence type="ECO:0000313" key="8">
    <source>
        <dbReference type="Proteomes" id="UP000072421"/>
    </source>
</evidence>
<protein>
    <submittedName>
        <fullName evidence="7">S4 domain protein</fullName>
    </submittedName>
</protein>
<dbReference type="GO" id="GO:0003727">
    <property type="term" value="F:single-stranded RNA binding"/>
    <property type="evidence" value="ECO:0007669"/>
    <property type="project" value="InterPro"/>
</dbReference>
<sequence>MSKTVEAVRIDKWLWAARFFKTRTLASDAVDNGKVRLNDERTKPAHSLKAGDILAIDNGASVWEVAVLLLSDTRSSAAVAQTLYRETEQSIAKRATLAEDRRFFREPTMQLKGRPTKRDRRLLDKTQS</sequence>
<proteinExistence type="inferred from homology"/>
<dbReference type="GO" id="GO:0034605">
    <property type="term" value="P:cellular response to heat"/>
    <property type="evidence" value="ECO:0007669"/>
    <property type="project" value="InterPro"/>
</dbReference>
<keyword evidence="3" id="KW-0238">DNA-binding</keyword>
<evidence type="ECO:0000256" key="5">
    <source>
        <dbReference type="SAM" id="MobiDB-lite"/>
    </source>
</evidence>
<accession>A0A127P6Q5</accession>
<dbReference type="PATRIC" id="fig|158899.10.peg.777"/>
<evidence type="ECO:0000256" key="2">
    <source>
        <dbReference type="ARBA" id="ARBA00022884"/>
    </source>
</evidence>
<dbReference type="InterPro" id="IPR036986">
    <property type="entry name" value="S4_RNA-bd_sf"/>
</dbReference>
<feature type="domain" description="RNA-binding S4" evidence="6">
    <location>
        <begin position="8"/>
        <end position="69"/>
    </location>
</feature>
<feature type="region of interest" description="Disordered" evidence="5">
    <location>
        <begin position="108"/>
        <end position="128"/>
    </location>
</feature>
<dbReference type="Gene3D" id="3.10.290.10">
    <property type="entry name" value="RNA-binding S4 domain"/>
    <property type="match status" value="1"/>
</dbReference>
<dbReference type="GO" id="GO:0003677">
    <property type="term" value="F:DNA binding"/>
    <property type="evidence" value="ECO:0007669"/>
    <property type="project" value="UniProtKB-KW"/>
</dbReference>
<dbReference type="SUPFAM" id="SSF55174">
    <property type="entry name" value="Alpha-L RNA-binding motif"/>
    <property type="match status" value="1"/>
</dbReference>
<evidence type="ECO:0000256" key="4">
    <source>
        <dbReference type="PROSITE-ProRule" id="PRU00182"/>
    </source>
</evidence>
<dbReference type="OrthoDB" id="9797176at2"/>
<dbReference type="AlphaFoldDB" id="A0A127P6Q5"/>
<evidence type="ECO:0000256" key="1">
    <source>
        <dbReference type="ARBA" id="ARBA00008396"/>
    </source>
</evidence>
<name>A0A127P6Q5_9BURK</name>
<dbReference type="PROSITE" id="PS50889">
    <property type="entry name" value="S4"/>
    <property type="match status" value="1"/>
</dbReference>
<keyword evidence="2 4" id="KW-0694">RNA-binding</keyword>
<gene>
    <name evidence="7" type="ORF">CFter6_0757</name>
</gene>
<dbReference type="PIRSF" id="PIRSF016821">
    <property type="entry name" value="HSP15"/>
    <property type="match status" value="1"/>
</dbReference>
<dbReference type="EMBL" id="CP013232">
    <property type="protein sequence ID" value="AMO93482.1"/>
    <property type="molecule type" value="Genomic_DNA"/>
</dbReference>
<reference evidence="7 8" key="1">
    <citation type="submission" date="2015-11" db="EMBL/GenBank/DDBJ databases">
        <title>Exploring the genomic traits of fungus-feeding bacterial genus Collimonas.</title>
        <authorList>
            <person name="Song C."/>
            <person name="Schmidt R."/>
            <person name="de Jager V."/>
            <person name="Krzyzanowska D."/>
            <person name="Jongedijk E."/>
            <person name="Cankar K."/>
            <person name="Beekwilder J."/>
            <person name="van Veen A."/>
            <person name="de Boer W."/>
            <person name="van Veen J.A."/>
            <person name="Garbeva P."/>
        </authorList>
    </citation>
    <scope>NUCLEOTIDE SEQUENCE [LARGE SCALE GENOMIC DNA]</scope>
    <source>
        <strain evidence="7 8">Ter6</strain>
    </source>
</reference>
<dbReference type="GO" id="GO:0043023">
    <property type="term" value="F:ribosomal large subunit binding"/>
    <property type="evidence" value="ECO:0007669"/>
    <property type="project" value="InterPro"/>
</dbReference>
<dbReference type="CDD" id="cd00165">
    <property type="entry name" value="S4"/>
    <property type="match status" value="1"/>
</dbReference>
<organism evidence="7">
    <name type="scientific">Collimonas fungivorans</name>
    <dbReference type="NCBI Taxonomy" id="158899"/>
    <lineage>
        <taxon>Bacteria</taxon>
        <taxon>Pseudomonadati</taxon>
        <taxon>Pseudomonadota</taxon>
        <taxon>Betaproteobacteria</taxon>
        <taxon>Burkholderiales</taxon>
        <taxon>Oxalobacteraceae</taxon>
        <taxon>Collimonas</taxon>
    </lineage>
</organism>
<dbReference type="InterPro" id="IPR002942">
    <property type="entry name" value="S4_RNA-bd"/>
</dbReference>
<dbReference type="Pfam" id="PF01479">
    <property type="entry name" value="S4"/>
    <property type="match status" value="1"/>
</dbReference>